<dbReference type="Proteomes" id="UP001589833">
    <property type="component" value="Unassembled WGS sequence"/>
</dbReference>
<sequence length="123" mass="14567">MSKFLAILFLFFLLVGCSTEEEKVIERLKPEEENRFSVRVFVDKTPSEEYQRSILDIFDEQSLWGEKITSHGFTIIDEESTHSDDYIKIFDLKKFPGIIVFNHDGVAFRTYEVEELRVFFLNQ</sequence>
<dbReference type="RefSeq" id="WP_273847499.1">
    <property type="nucleotide sequence ID" value="NZ_JAQQWT010000027.1"/>
</dbReference>
<evidence type="ECO:0000313" key="1">
    <source>
        <dbReference type="EMBL" id="MFC0562302.1"/>
    </source>
</evidence>
<organism evidence="1 2">
    <name type="scientific">Halalkalibacter alkalisediminis</name>
    <dbReference type="NCBI Taxonomy" id="935616"/>
    <lineage>
        <taxon>Bacteria</taxon>
        <taxon>Bacillati</taxon>
        <taxon>Bacillota</taxon>
        <taxon>Bacilli</taxon>
        <taxon>Bacillales</taxon>
        <taxon>Bacillaceae</taxon>
        <taxon>Halalkalibacter</taxon>
    </lineage>
</organism>
<reference evidence="1 2" key="1">
    <citation type="submission" date="2024-09" db="EMBL/GenBank/DDBJ databases">
        <authorList>
            <person name="Sun Q."/>
            <person name="Mori K."/>
        </authorList>
    </citation>
    <scope>NUCLEOTIDE SEQUENCE [LARGE SCALE GENOMIC DNA]</scope>
    <source>
        <strain evidence="1 2">NCAIM B.02301</strain>
    </source>
</reference>
<proteinExistence type="predicted"/>
<gene>
    <name evidence="1" type="ORF">ACFFH4_26035</name>
</gene>
<name>A0ABV6NNF8_9BACI</name>
<dbReference type="PROSITE" id="PS51257">
    <property type="entry name" value="PROKAR_LIPOPROTEIN"/>
    <property type="match status" value="1"/>
</dbReference>
<keyword evidence="2" id="KW-1185">Reference proteome</keyword>
<protein>
    <recommendedName>
        <fullName evidence="3">Lipoprotein</fullName>
    </recommendedName>
</protein>
<comment type="caution">
    <text evidence="1">The sequence shown here is derived from an EMBL/GenBank/DDBJ whole genome shotgun (WGS) entry which is preliminary data.</text>
</comment>
<evidence type="ECO:0000313" key="2">
    <source>
        <dbReference type="Proteomes" id="UP001589833"/>
    </source>
</evidence>
<dbReference type="EMBL" id="JBHLTR010000122">
    <property type="protein sequence ID" value="MFC0562302.1"/>
    <property type="molecule type" value="Genomic_DNA"/>
</dbReference>
<accession>A0ABV6NNF8</accession>
<evidence type="ECO:0008006" key="3">
    <source>
        <dbReference type="Google" id="ProtNLM"/>
    </source>
</evidence>